<reference evidence="2 3" key="1">
    <citation type="submission" date="2020-02" db="EMBL/GenBank/DDBJ databases">
        <title>Nitrogenibacter mangrovi gen. nov., sp. nov. isolated from mangrove sediment, a denitrifying betaproteobacterium.</title>
        <authorList>
            <person name="Liao H."/>
            <person name="Tian Y."/>
        </authorList>
    </citation>
    <scope>NUCLEOTIDE SEQUENCE [LARGE SCALE GENOMIC DNA]</scope>
    <source>
        <strain evidence="2 3">M9-3-2</strain>
    </source>
</reference>
<keyword evidence="1" id="KW-0812">Transmembrane</keyword>
<dbReference type="RefSeq" id="WP_173763555.1">
    <property type="nucleotide sequence ID" value="NZ_CP048836.1"/>
</dbReference>
<name>A0A6C1AYH6_9RHOO</name>
<proteinExistence type="predicted"/>
<feature type="transmembrane region" description="Helical" evidence="1">
    <location>
        <begin position="16"/>
        <end position="37"/>
    </location>
</feature>
<protein>
    <submittedName>
        <fullName evidence="2">Uncharacterized protein</fullName>
    </submittedName>
</protein>
<dbReference type="EMBL" id="CP048836">
    <property type="protein sequence ID" value="QID16387.1"/>
    <property type="molecule type" value="Genomic_DNA"/>
</dbReference>
<sequence length="46" mass="5253">MRDFVSWVLGSTVGKFTLLAVIAVPMVAIIGYFVVLARREDKRDRR</sequence>
<keyword evidence="3" id="KW-1185">Reference proteome</keyword>
<evidence type="ECO:0000313" key="3">
    <source>
        <dbReference type="Proteomes" id="UP000501991"/>
    </source>
</evidence>
<accession>A0A6C1AYH6</accession>
<keyword evidence="1" id="KW-0472">Membrane</keyword>
<dbReference type="Proteomes" id="UP000501991">
    <property type="component" value="Chromosome"/>
</dbReference>
<dbReference type="KEGG" id="azq:G3580_01325"/>
<organism evidence="2 3">
    <name type="scientific">Nitrogeniibacter mangrovi</name>
    <dbReference type="NCBI Taxonomy" id="2016596"/>
    <lineage>
        <taxon>Bacteria</taxon>
        <taxon>Pseudomonadati</taxon>
        <taxon>Pseudomonadota</taxon>
        <taxon>Betaproteobacteria</taxon>
        <taxon>Rhodocyclales</taxon>
        <taxon>Zoogloeaceae</taxon>
        <taxon>Nitrogeniibacter</taxon>
    </lineage>
</organism>
<dbReference type="AlphaFoldDB" id="A0A6C1AYH6"/>
<gene>
    <name evidence="2" type="ORF">G3580_01325</name>
</gene>
<evidence type="ECO:0000256" key="1">
    <source>
        <dbReference type="SAM" id="Phobius"/>
    </source>
</evidence>
<keyword evidence="1" id="KW-1133">Transmembrane helix</keyword>
<evidence type="ECO:0000313" key="2">
    <source>
        <dbReference type="EMBL" id="QID16387.1"/>
    </source>
</evidence>